<dbReference type="GO" id="GO:0032259">
    <property type="term" value="P:methylation"/>
    <property type="evidence" value="ECO:0007669"/>
    <property type="project" value="UniProtKB-KW"/>
</dbReference>
<protein>
    <submittedName>
        <fullName evidence="1">DNA phosphorothioation-associated putative methyltransferase</fullName>
    </submittedName>
</protein>
<evidence type="ECO:0000313" key="1">
    <source>
        <dbReference type="EMBL" id="MEA5518213.1"/>
    </source>
</evidence>
<sequence length="791" mass="91309">MSISDIAASMHLSTESRLAVYPVAQPPDSLGVPLTVNDLIFALAQRAAIFRLPPNLTLLSQFPPTVQQEIYNTFGSYGRVCQVVNQILLHLTQQWAIADYCQRSKIGKKLPNALYVHLSAIDQLDPALRLYESWSRDILGNLEGVTLVKFHTHKPVVSYLYYPDFDDDPHPALVASLIVNIQTTHIKSHDYSDSDNPPILHRKETFVTSDYPDYQKFSRLTKAEEKLGLLESKPSLYPTDPSISAEERRIYHTIGTRKGWMQHLARKGVEIRDHRIISIERDQENPLEFVAIPKIERHKAALVRRSLSRPVRLAVEADLFTENTTFFDYGCGYGGDIQRIAEKGYESSGWDPYYSPDTPLKEAHIVNLGYIINVIECQQERRQALLKAWELTQQVLIVAAQILIDDRDRGIVAYGDGVITNRNTFQKYYEQEELKIYIDQVLEVNAVPIDMGVYFVFRDETQAENFRASRFRSRLSSPKICTQVKRFEDYEQLLQPLIKFVSDRGRLPVAGELSSEADIREEFGTFKRAFKLILQATDPEEWEKVADRRRQDFLVYLALSQFSRRPKISQLSEVVQNDIKGLFGSYKKACILADLMLYSMGNPDVIADCCSHSPIGQKYTHSLWVHLSALEKLDPLLRLYEGCANRTLGRLAGATLVKFHIRKPKITYLFYPDFDTDPHPALHTQMEIDLRDLHVTYQSYEGPNPPILHCKQAYVTPEYPQYEKFAKLTRQEEDWGLLDDFQAIKTRQGWLKCLEEHCAELRGHRVYWRTDADPYRRKLIEYARRARQKTH</sequence>
<evidence type="ECO:0000313" key="2">
    <source>
        <dbReference type="Proteomes" id="UP001301728"/>
    </source>
</evidence>
<gene>
    <name evidence="1" type="ORF">VB854_04530</name>
</gene>
<accession>A0ABU5TTJ1</accession>
<keyword evidence="1" id="KW-0489">Methyltransferase</keyword>
<dbReference type="EMBL" id="JAYGHT010000008">
    <property type="protein sequence ID" value="MEA5518213.1"/>
    <property type="molecule type" value="Genomic_DNA"/>
</dbReference>
<dbReference type="NCBIfam" id="TIGR04096">
    <property type="entry name" value="dnd_rel_methyl"/>
    <property type="match status" value="2"/>
</dbReference>
<keyword evidence="1" id="KW-0808">Transferase</keyword>
<dbReference type="InterPro" id="IPR024019">
    <property type="entry name" value="CHP04096"/>
</dbReference>
<reference evidence="1 2" key="1">
    <citation type="submission" date="2023-12" db="EMBL/GenBank/DDBJ databases">
        <title>Baltic Sea Cyanobacteria.</title>
        <authorList>
            <person name="Delbaje E."/>
            <person name="Fewer D.P."/>
            <person name="Shishido T.K."/>
        </authorList>
    </citation>
    <scope>NUCLEOTIDE SEQUENCE [LARGE SCALE GENOMIC DNA]</scope>
    <source>
        <strain evidence="1 2">CCNP 1315</strain>
    </source>
</reference>
<dbReference type="Proteomes" id="UP001301728">
    <property type="component" value="Unassembled WGS sequence"/>
</dbReference>
<name>A0ABU5TTJ1_9CYAN</name>
<keyword evidence="2" id="KW-1185">Reference proteome</keyword>
<organism evidence="1 2">
    <name type="scientific">Limnoraphis robusta CCNP1315</name>
    <dbReference type="NCBI Taxonomy" id="3110306"/>
    <lineage>
        <taxon>Bacteria</taxon>
        <taxon>Bacillati</taxon>
        <taxon>Cyanobacteriota</taxon>
        <taxon>Cyanophyceae</taxon>
        <taxon>Oscillatoriophycideae</taxon>
        <taxon>Oscillatoriales</taxon>
        <taxon>Sirenicapillariaceae</taxon>
        <taxon>Limnoraphis</taxon>
    </lineage>
</organism>
<comment type="caution">
    <text evidence="1">The sequence shown here is derived from an EMBL/GenBank/DDBJ whole genome shotgun (WGS) entry which is preliminary data.</text>
</comment>
<dbReference type="GO" id="GO:0008168">
    <property type="term" value="F:methyltransferase activity"/>
    <property type="evidence" value="ECO:0007669"/>
    <property type="project" value="UniProtKB-KW"/>
</dbReference>
<proteinExistence type="predicted"/>